<gene>
    <name evidence="2" type="ORF">XELAEV_18006789mg</name>
</gene>
<sequence length="126" mass="13340">MSKKKLQNQRVTLSPYLNWGKRAAFQDGADDDAAPVMSSPPPSVASPIRSVSTAGSPAPSPQSPTPQLDGPDTVPDDAPVTAHILRAQLAQLQATLFTTITQSVSSAVAIAMKEIQEDFIQMICSH</sequence>
<dbReference type="EMBL" id="CM004466">
    <property type="protein sequence ID" value="OCU01008.1"/>
    <property type="molecule type" value="Genomic_DNA"/>
</dbReference>
<dbReference type="Proteomes" id="UP000694892">
    <property type="component" value="Chromosome 1L"/>
</dbReference>
<dbReference type="AlphaFoldDB" id="A0A974E1L1"/>
<reference evidence="3" key="1">
    <citation type="journal article" date="2016" name="Nature">
        <title>Genome evolution in the allotetraploid frog Xenopus laevis.</title>
        <authorList>
            <person name="Session A.M."/>
            <person name="Uno Y."/>
            <person name="Kwon T."/>
            <person name="Chapman J.A."/>
            <person name="Toyoda A."/>
            <person name="Takahashi S."/>
            <person name="Fukui A."/>
            <person name="Hikosaka A."/>
            <person name="Suzuki A."/>
            <person name="Kondo M."/>
            <person name="van Heeringen S.J."/>
            <person name="Quigley I."/>
            <person name="Heinz S."/>
            <person name="Ogino H."/>
            <person name="Ochi H."/>
            <person name="Hellsten U."/>
            <person name="Lyons J.B."/>
            <person name="Simakov O."/>
            <person name="Putnam N."/>
            <person name="Stites J."/>
            <person name="Kuroki Y."/>
            <person name="Tanaka T."/>
            <person name="Michiue T."/>
            <person name="Watanabe M."/>
            <person name="Bogdanovic O."/>
            <person name="Lister R."/>
            <person name="Georgiou G."/>
            <person name="Paranjpe S.S."/>
            <person name="van Kruijsbergen I."/>
            <person name="Shu S."/>
            <person name="Carlson J."/>
            <person name="Kinoshita T."/>
            <person name="Ohta Y."/>
            <person name="Mawaribuchi S."/>
            <person name="Jenkins J."/>
            <person name="Grimwood J."/>
            <person name="Schmutz J."/>
            <person name="Mitros T."/>
            <person name="Mozaffari S.V."/>
            <person name="Suzuki Y."/>
            <person name="Haramoto Y."/>
            <person name="Yamamoto T.S."/>
            <person name="Takagi C."/>
            <person name="Heald R."/>
            <person name="Miller K."/>
            <person name="Haudenschild C."/>
            <person name="Kitzman J."/>
            <person name="Nakayama T."/>
            <person name="Izutsu Y."/>
            <person name="Robert J."/>
            <person name="Fortriede J."/>
            <person name="Burns K."/>
            <person name="Lotay V."/>
            <person name="Karimi K."/>
            <person name="Yasuoka Y."/>
            <person name="Dichmann D.S."/>
            <person name="Flajnik M.F."/>
            <person name="Houston D.W."/>
            <person name="Shendure J."/>
            <person name="DuPasquier L."/>
            <person name="Vize P.D."/>
            <person name="Zorn A.M."/>
            <person name="Ito M."/>
            <person name="Marcotte E.M."/>
            <person name="Wallingford J.B."/>
            <person name="Ito Y."/>
            <person name="Asashima M."/>
            <person name="Ueno N."/>
            <person name="Matsuda Y."/>
            <person name="Veenstra G.J."/>
            <person name="Fujiyama A."/>
            <person name="Harland R.M."/>
            <person name="Taira M."/>
            <person name="Rokhsar D.S."/>
        </authorList>
    </citation>
    <scope>NUCLEOTIDE SEQUENCE [LARGE SCALE GENOMIC DNA]</scope>
    <source>
        <strain evidence="3">J</strain>
    </source>
</reference>
<proteinExistence type="predicted"/>
<evidence type="ECO:0000313" key="3">
    <source>
        <dbReference type="Proteomes" id="UP000694892"/>
    </source>
</evidence>
<protein>
    <submittedName>
        <fullName evidence="2">Uncharacterized protein</fullName>
    </submittedName>
</protein>
<accession>A0A974E1L1</accession>
<evidence type="ECO:0000256" key="1">
    <source>
        <dbReference type="SAM" id="MobiDB-lite"/>
    </source>
</evidence>
<feature type="region of interest" description="Disordered" evidence="1">
    <location>
        <begin position="30"/>
        <end position="78"/>
    </location>
</feature>
<feature type="compositionally biased region" description="Low complexity" evidence="1">
    <location>
        <begin position="45"/>
        <end position="57"/>
    </location>
</feature>
<name>A0A974E1L1_XENLA</name>
<organism evidence="2 3">
    <name type="scientific">Xenopus laevis</name>
    <name type="common">African clawed frog</name>
    <dbReference type="NCBI Taxonomy" id="8355"/>
    <lineage>
        <taxon>Eukaryota</taxon>
        <taxon>Metazoa</taxon>
        <taxon>Chordata</taxon>
        <taxon>Craniata</taxon>
        <taxon>Vertebrata</taxon>
        <taxon>Euteleostomi</taxon>
        <taxon>Amphibia</taxon>
        <taxon>Batrachia</taxon>
        <taxon>Anura</taxon>
        <taxon>Pipoidea</taxon>
        <taxon>Pipidae</taxon>
        <taxon>Xenopodinae</taxon>
        <taxon>Xenopus</taxon>
        <taxon>Xenopus</taxon>
    </lineage>
</organism>
<evidence type="ECO:0000313" key="2">
    <source>
        <dbReference type="EMBL" id="OCU01008.1"/>
    </source>
</evidence>